<proteinExistence type="predicted"/>
<dbReference type="EMBL" id="FNDJ01000028">
    <property type="protein sequence ID" value="SDL62479.1"/>
    <property type="molecule type" value="Genomic_DNA"/>
</dbReference>
<dbReference type="Proteomes" id="UP000199202">
    <property type="component" value="Unassembled WGS sequence"/>
</dbReference>
<evidence type="ECO:0000313" key="1">
    <source>
        <dbReference type="EMBL" id="SDL62479.1"/>
    </source>
</evidence>
<organism evidence="1 2">
    <name type="scientific">Nonomuraea jiangxiensis</name>
    <dbReference type="NCBI Taxonomy" id="633440"/>
    <lineage>
        <taxon>Bacteria</taxon>
        <taxon>Bacillati</taxon>
        <taxon>Actinomycetota</taxon>
        <taxon>Actinomycetes</taxon>
        <taxon>Streptosporangiales</taxon>
        <taxon>Streptosporangiaceae</taxon>
        <taxon>Nonomuraea</taxon>
    </lineage>
</organism>
<sequence length="76" mass="8531">MEFLQDVTFSHGHKPWRAATWLIARLAVDGVVDSVSHPPPLKPGEPPHFNAVIYALDLLQGRDPELCLRSFITDCH</sequence>
<keyword evidence="2" id="KW-1185">Reference proteome</keyword>
<gene>
    <name evidence="1" type="ORF">SAMN05421869_12841</name>
</gene>
<dbReference type="AlphaFoldDB" id="A0A1G9LKG3"/>
<reference evidence="1 2" key="1">
    <citation type="submission" date="2016-10" db="EMBL/GenBank/DDBJ databases">
        <authorList>
            <person name="de Groot N.N."/>
        </authorList>
    </citation>
    <scope>NUCLEOTIDE SEQUENCE [LARGE SCALE GENOMIC DNA]</scope>
    <source>
        <strain evidence="1 2">CGMCC 4.6533</strain>
    </source>
</reference>
<dbReference type="STRING" id="633440.SAMN05421869_12841"/>
<evidence type="ECO:0000313" key="2">
    <source>
        <dbReference type="Proteomes" id="UP000199202"/>
    </source>
</evidence>
<name>A0A1G9LKG3_9ACTN</name>
<accession>A0A1G9LKG3</accession>
<dbReference type="RefSeq" id="WP_090945298.1">
    <property type="nucleotide sequence ID" value="NZ_FNDJ01000028.1"/>
</dbReference>
<protein>
    <submittedName>
        <fullName evidence="1">Uncharacterized protein</fullName>
    </submittedName>
</protein>